<sequence>MMRLSVLTLCCALGLSLPAWADTADNLFTVPLDAFQPGKMVPGQRVYQKPGSS</sequence>
<feature type="signal peptide" evidence="1">
    <location>
        <begin position="1"/>
        <end position="21"/>
    </location>
</feature>
<dbReference type="Proteomes" id="UP000275777">
    <property type="component" value="Chromosome"/>
</dbReference>
<evidence type="ECO:0000313" key="2">
    <source>
        <dbReference type="EMBL" id="VEB43823.1"/>
    </source>
</evidence>
<organism evidence="2 3">
    <name type="scientific">Chromobacterium violaceum</name>
    <dbReference type="NCBI Taxonomy" id="536"/>
    <lineage>
        <taxon>Bacteria</taxon>
        <taxon>Pseudomonadati</taxon>
        <taxon>Pseudomonadota</taxon>
        <taxon>Betaproteobacteria</taxon>
        <taxon>Neisseriales</taxon>
        <taxon>Chromobacteriaceae</taxon>
        <taxon>Chromobacterium</taxon>
    </lineage>
</organism>
<reference evidence="2 3" key="1">
    <citation type="submission" date="2018-12" db="EMBL/GenBank/DDBJ databases">
        <authorList>
            <consortium name="Pathogen Informatics"/>
        </authorList>
    </citation>
    <scope>NUCLEOTIDE SEQUENCE [LARGE SCALE GENOMIC DNA]</scope>
    <source>
        <strain evidence="2 3">NCTC9695</strain>
    </source>
</reference>
<evidence type="ECO:0000256" key="1">
    <source>
        <dbReference type="SAM" id="SignalP"/>
    </source>
</evidence>
<dbReference type="AlphaFoldDB" id="A0A447TFZ6"/>
<accession>A0A447TFZ6</accession>
<protein>
    <submittedName>
        <fullName evidence="2">Uncharacterized protein</fullName>
    </submittedName>
</protein>
<name>A0A447TFZ6_CHRVL</name>
<keyword evidence="1" id="KW-0732">Signal</keyword>
<dbReference type="EMBL" id="LR134182">
    <property type="protein sequence ID" value="VEB43823.1"/>
    <property type="molecule type" value="Genomic_DNA"/>
</dbReference>
<proteinExistence type="predicted"/>
<gene>
    <name evidence="2" type="ORF">NCTC9695_04283</name>
</gene>
<feature type="chain" id="PRO_5019458079" evidence="1">
    <location>
        <begin position="22"/>
        <end position="53"/>
    </location>
</feature>
<evidence type="ECO:0000313" key="3">
    <source>
        <dbReference type="Proteomes" id="UP000275777"/>
    </source>
</evidence>